<dbReference type="RefSeq" id="WP_126539403.1">
    <property type="nucleotide sequence ID" value="NZ_BSPM01000007.1"/>
</dbReference>
<evidence type="ECO:0000313" key="1">
    <source>
        <dbReference type="EMBL" id="TDP82406.1"/>
    </source>
</evidence>
<protein>
    <submittedName>
        <fullName evidence="1">Uncharacterized protein</fullName>
    </submittedName>
</protein>
<dbReference type="OrthoDB" id="8082805at2"/>
<sequence>MTGEPDAGLEGRLAAQGRLVELLVAAMALSSRDPAGLVDDIELRLGPQSAEEDPGALPDRAFAVQRAADAEIERMLRSVRAMVAAANTGAGTG</sequence>
<name>A0A4R6R9V3_9HYPH</name>
<gene>
    <name evidence="1" type="ORF">EDD54_3673</name>
</gene>
<accession>A0A4R6R9V3</accession>
<evidence type="ECO:0000313" key="2">
    <source>
        <dbReference type="Proteomes" id="UP000294547"/>
    </source>
</evidence>
<keyword evidence="2" id="KW-1185">Reference proteome</keyword>
<proteinExistence type="predicted"/>
<reference evidence="1 2" key="1">
    <citation type="submission" date="2019-03" db="EMBL/GenBank/DDBJ databases">
        <title>Genomic Encyclopedia of Type Strains, Phase IV (KMG-IV): sequencing the most valuable type-strain genomes for metagenomic binning, comparative biology and taxonomic classification.</title>
        <authorList>
            <person name="Goeker M."/>
        </authorList>
    </citation>
    <scope>NUCLEOTIDE SEQUENCE [LARGE SCALE GENOMIC DNA]</scope>
    <source>
        <strain evidence="1 2">DSM 102969</strain>
    </source>
</reference>
<dbReference type="Proteomes" id="UP000294547">
    <property type="component" value="Unassembled WGS sequence"/>
</dbReference>
<organism evidence="1 2">
    <name type="scientific">Oharaeibacter diazotrophicus</name>
    <dbReference type="NCBI Taxonomy" id="1920512"/>
    <lineage>
        <taxon>Bacteria</taxon>
        <taxon>Pseudomonadati</taxon>
        <taxon>Pseudomonadota</taxon>
        <taxon>Alphaproteobacteria</taxon>
        <taxon>Hyphomicrobiales</taxon>
        <taxon>Pleomorphomonadaceae</taxon>
        <taxon>Oharaeibacter</taxon>
    </lineage>
</organism>
<comment type="caution">
    <text evidence="1">The sequence shown here is derived from an EMBL/GenBank/DDBJ whole genome shotgun (WGS) entry which is preliminary data.</text>
</comment>
<dbReference type="EMBL" id="SNXY01000010">
    <property type="protein sequence ID" value="TDP82406.1"/>
    <property type="molecule type" value="Genomic_DNA"/>
</dbReference>
<dbReference type="AlphaFoldDB" id="A0A4R6R9V3"/>